<dbReference type="AlphaFoldDB" id="A0A1I6GWL5"/>
<dbReference type="STRING" id="375760.SAMN04488073_1661"/>
<feature type="chain" id="PRO_5011567515" evidence="1">
    <location>
        <begin position="26"/>
        <end position="180"/>
    </location>
</feature>
<protein>
    <submittedName>
        <fullName evidence="2">Uncharacterized protein</fullName>
    </submittedName>
</protein>
<proteinExistence type="predicted"/>
<sequence>MNVGLSSRILSAWVLSCAIAGGANATWPEDAGLPLSDTELAMLRGGFVGLDNLQISIGLEQRVAIDGKILILNRLTIPDLNKAVDAGRIAARVEQALANALPTGNAAIVTSSQPGTPSPAVGAGSGVSSQVNAGQWMTVIQNRVNGTVIQSLQQLNIELNNLGAMYRLPHGIRGSIPVMP</sequence>
<gene>
    <name evidence="2" type="ORF">SAMN04488073_1661</name>
</gene>
<keyword evidence="3" id="KW-1185">Reference proteome</keyword>
<evidence type="ECO:0000313" key="2">
    <source>
        <dbReference type="EMBL" id="SFR46471.1"/>
    </source>
</evidence>
<evidence type="ECO:0000313" key="3">
    <source>
        <dbReference type="Proteomes" id="UP000199290"/>
    </source>
</evidence>
<evidence type="ECO:0000256" key="1">
    <source>
        <dbReference type="SAM" id="SignalP"/>
    </source>
</evidence>
<dbReference type="EMBL" id="FOYV01000001">
    <property type="protein sequence ID" value="SFR46471.1"/>
    <property type="molecule type" value="Genomic_DNA"/>
</dbReference>
<organism evidence="2 3">
    <name type="scientific">Marinobacter gudaonensis</name>
    <dbReference type="NCBI Taxonomy" id="375760"/>
    <lineage>
        <taxon>Bacteria</taxon>
        <taxon>Pseudomonadati</taxon>
        <taxon>Pseudomonadota</taxon>
        <taxon>Gammaproteobacteria</taxon>
        <taxon>Pseudomonadales</taxon>
        <taxon>Marinobacteraceae</taxon>
        <taxon>Marinobacter</taxon>
    </lineage>
</organism>
<dbReference type="Proteomes" id="UP000199290">
    <property type="component" value="Unassembled WGS sequence"/>
</dbReference>
<name>A0A1I6GWL5_9GAMM</name>
<reference evidence="3" key="1">
    <citation type="submission" date="2016-10" db="EMBL/GenBank/DDBJ databases">
        <authorList>
            <person name="Varghese N."/>
            <person name="Submissions S."/>
        </authorList>
    </citation>
    <scope>NUCLEOTIDE SEQUENCE [LARGE SCALE GENOMIC DNA]</scope>
    <source>
        <strain evidence="3">CGMCC 1.6294</strain>
    </source>
</reference>
<accession>A0A1I6GWL5</accession>
<keyword evidence="1" id="KW-0732">Signal</keyword>
<feature type="signal peptide" evidence="1">
    <location>
        <begin position="1"/>
        <end position="25"/>
    </location>
</feature>